<feature type="domain" description="DhaL" evidence="1">
    <location>
        <begin position="8"/>
        <end position="214"/>
    </location>
</feature>
<dbReference type="AlphaFoldDB" id="A0AAX0VNK2"/>
<dbReference type="RefSeq" id="WP_101965542.1">
    <property type="nucleotide sequence ID" value="NZ_PKJT01000001.1"/>
</dbReference>
<dbReference type="InterPro" id="IPR036117">
    <property type="entry name" value="DhaL_dom_sf"/>
</dbReference>
<dbReference type="GO" id="GO:0006071">
    <property type="term" value="P:glycerol metabolic process"/>
    <property type="evidence" value="ECO:0007669"/>
    <property type="project" value="InterPro"/>
</dbReference>
<dbReference type="SUPFAM" id="SSF101473">
    <property type="entry name" value="DhaL-like"/>
    <property type="match status" value="1"/>
</dbReference>
<dbReference type="PANTHER" id="PTHR33434:SF2">
    <property type="entry name" value="FATTY ACID-BINDING PROTEIN TM_1468"/>
    <property type="match status" value="1"/>
</dbReference>
<gene>
    <name evidence="2" type="ORF">CYJ95_01685</name>
</gene>
<accession>A0AAX0VNK2</accession>
<dbReference type="Proteomes" id="UP000234847">
    <property type="component" value="Unassembled WGS sequence"/>
</dbReference>
<sequence>MSTPSRPSLVRHWLALAEELVGRAAPRLDALNLFPVPDADTGTNMLATLTAARTAADACPAQDDAGAVLAHAGAAALDSARGNSGMLLAVGLAGMAEPLRGRERVDAFALAAAFGAADRAARQALSDPREGTILTVLSAAARSLARSSTQAPDTPAVAGDADPAVRLGPAVTVMLADCVQAVEETESLLAPLTRAHVVDAGAVGLLWVFEALRSVVTGTPVDEELATALPGYVEGVHAAEGEPAAEAEASAEGAVEVMGTLTLTPLAAAELRRRLADVGDAVILAPVGTARDAQGRVPWRVHVHVPRAEDAIGPLRAAGDVEGLAVTDLAEPSHGDDAAPDGCHGR</sequence>
<keyword evidence="2" id="KW-0418">Kinase</keyword>
<evidence type="ECO:0000313" key="2">
    <source>
        <dbReference type="EMBL" id="PKZ83644.1"/>
    </source>
</evidence>
<proteinExistence type="predicted"/>
<organism evidence="2 3">
    <name type="scientific">Micrococcus luteus</name>
    <name type="common">Micrococcus lysodeikticus</name>
    <dbReference type="NCBI Taxonomy" id="1270"/>
    <lineage>
        <taxon>Bacteria</taxon>
        <taxon>Bacillati</taxon>
        <taxon>Actinomycetota</taxon>
        <taxon>Actinomycetes</taxon>
        <taxon>Micrococcales</taxon>
        <taxon>Micrococcaceae</taxon>
        <taxon>Micrococcus</taxon>
    </lineage>
</organism>
<dbReference type="PROSITE" id="PS51480">
    <property type="entry name" value="DHAL"/>
    <property type="match status" value="1"/>
</dbReference>
<dbReference type="Gene3D" id="1.25.40.340">
    <property type="match status" value="1"/>
</dbReference>
<dbReference type="SMART" id="SM01120">
    <property type="entry name" value="Dak2"/>
    <property type="match status" value="1"/>
</dbReference>
<dbReference type="Pfam" id="PF02734">
    <property type="entry name" value="Dak2"/>
    <property type="match status" value="1"/>
</dbReference>
<evidence type="ECO:0000313" key="3">
    <source>
        <dbReference type="Proteomes" id="UP000234847"/>
    </source>
</evidence>
<evidence type="ECO:0000259" key="1">
    <source>
        <dbReference type="PROSITE" id="PS51480"/>
    </source>
</evidence>
<name>A0AAX0VNK2_MICLU</name>
<dbReference type="EMBL" id="PKJT01000001">
    <property type="protein sequence ID" value="PKZ83644.1"/>
    <property type="molecule type" value="Genomic_DNA"/>
</dbReference>
<dbReference type="PANTHER" id="PTHR33434">
    <property type="entry name" value="DEGV DOMAIN-CONTAINING PROTEIN DR_1986-RELATED"/>
    <property type="match status" value="1"/>
</dbReference>
<dbReference type="GO" id="GO:0004371">
    <property type="term" value="F:glycerone kinase activity"/>
    <property type="evidence" value="ECO:0007669"/>
    <property type="project" value="InterPro"/>
</dbReference>
<reference evidence="2 3" key="1">
    <citation type="submission" date="2017-12" db="EMBL/GenBank/DDBJ databases">
        <title>Phylogenetic diversity of female urinary microbiome.</title>
        <authorList>
            <person name="Thomas-White K."/>
            <person name="Wolfe A.J."/>
        </authorList>
    </citation>
    <scope>NUCLEOTIDE SEQUENCE [LARGE SCALE GENOMIC DNA]</scope>
    <source>
        <strain evidence="2 3">UMB0038</strain>
    </source>
</reference>
<dbReference type="InterPro" id="IPR050270">
    <property type="entry name" value="DegV_domain_contain"/>
</dbReference>
<protein>
    <submittedName>
        <fullName evidence="2">Kinase</fullName>
    </submittedName>
</protein>
<dbReference type="InterPro" id="IPR004007">
    <property type="entry name" value="DhaL_dom"/>
</dbReference>
<keyword evidence="2" id="KW-0808">Transferase</keyword>
<comment type="caution">
    <text evidence="2">The sequence shown here is derived from an EMBL/GenBank/DDBJ whole genome shotgun (WGS) entry which is preliminary data.</text>
</comment>